<dbReference type="Proteomes" id="UP000003645">
    <property type="component" value="Chromosome"/>
</dbReference>
<accession>A0A0D4CIP2</accession>
<dbReference type="SUPFAM" id="SSF53383">
    <property type="entry name" value="PLP-dependent transferases"/>
    <property type="match status" value="1"/>
</dbReference>
<dbReference type="KEGG" id="lmu:LBLM1_00605"/>
<protein>
    <recommendedName>
        <fullName evidence="3">cysteine desulfurase</fullName>
        <ecNumber evidence="3">2.8.1.7</ecNumber>
    </recommendedName>
</protein>
<evidence type="ECO:0000313" key="9">
    <source>
        <dbReference type="Proteomes" id="UP000003645"/>
    </source>
</evidence>
<dbReference type="HOGENOM" id="CLU_003433_2_5_9"/>
<evidence type="ECO:0000313" key="8">
    <source>
        <dbReference type="EMBL" id="AJT49751.1"/>
    </source>
</evidence>
<dbReference type="Gene3D" id="3.40.640.10">
    <property type="entry name" value="Type I PLP-dependent aspartate aminotransferase-like (Major domain)"/>
    <property type="match status" value="1"/>
</dbReference>
<reference evidence="8 9" key="1">
    <citation type="journal article" date="2012" name="J. Bacteriol.">
        <title>Genome sequence of Lactobacillus mucosae LM1, isolated from piglet feces.</title>
        <authorList>
            <person name="Lee J.H."/>
            <person name="Valeriano V.D."/>
            <person name="Shin Y.R."/>
            <person name="Chae J.P."/>
            <person name="Kim G.B."/>
            <person name="Ham J.S."/>
            <person name="Chun J."/>
            <person name="Kang D.K."/>
        </authorList>
    </citation>
    <scope>NUCLEOTIDE SEQUENCE [LARGE SCALE GENOMIC DNA]</scope>
    <source>
        <strain evidence="8 9">LM1</strain>
    </source>
</reference>
<dbReference type="RefSeq" id="WP_006500751.1">
    <property type="nucleotide sequence ID" value="NZ_CP011013.1"/>
</dbReference>
<keyword evidence="9" id="KW-1185">Reference proteome</keyword>
<dbReference type="Pfam" id="PF00266">
    <property type="entry name" value="Aminotran_5"/>
    <property type="match status" value="1"/>
</dbReference>
<evidence type="ECO:0000256" key="3">
    <source>
        <dbReference type="ARBA" id="ARBA00012239"/>
    </source>
</evidence>
<gene>
    <name evidence="8" type="ORF">LBLM1_00605</name>
</gene>
<dbReference type="STRING" id="1130798.LBLM1_00605"/>
<dbReference type="GO" id="GO:0031071">
    <property type="term" value="F:cysteine desulfurase activity"/>
    <property type="evidence" value="ECO:0007669"/>
    <property type="project" value="UniProtKB-EC"/>
</dbReference>
<dbReference type="CDD" id="cd06453">
    <property type="entry name" value="SufS_like"/>
    <property type="match status" value="1"/>
</dbReference>
<dbReference type="NCBIfam" id="TIGR01979">
    <property type="entry name" value="sufS"/>
    <property type="match status" value="1"/>
</dbReference>
<dbReference type="EMBL" id="CP011013">
    <property type="protein sequence ID" value="AJT49751.1"/>
    <property type="molecule type" value="Genomic_DNA"/>
</dbReference>
<evidence type="ECO:0000256" key="4">
    <source>
        <dbReference type="ARBA" id="ARBA00022679"/>
    </source>
</evidence>
<dbReference type="PIRSF" id="PIRSF005572">
    <property type="entry name" value="NifS"/>
    <property type="match status" value="1"/>
</dbReference>
<comment type="cofactor">
    <cofactor evidence="1">
        <name>pyridoxal 5'-phosphate</name>
        <dbReference type="ChEBI" id="CHEBI:597326"/>
    </cofactor>
</comment>
<dbReference type="InterPro" id="IPR000192">
    <property type="entry name" value="Aminotrans_V_dom"/>
</dbReference>
<proteinExistence type="inferred from homology"/>
<dbReference type="InterPro" id="IPR015422">
    <property type="entry name" value="PyrdxlP-dep_Trfase_small"/>
</dbReference>
<evidence type="ECO:0000259" key="7">
    <source>
        <dbReference type="Pfam" id="PF00266"/>
    </source>
</evidence>
<dbReference type="OrthoDB" id="9804366at2"/>
<feature type="domain" description="Aminotransferase class V" evidence="7">
    <location>
        <begin position="23"/>
        <end position="391"/>
    </location>
</feature>
<evidence type="ECO:0000256" key="6">
    <source>
        <dbReference type="ARBA" id="ARBA00050776"/>
    </source>
</evidence>
<dbReference type="AlphaFoldDB" id="A0A0D4CIP2"/>
<dbReference type="InterPro" id="IPR015421">
    <property type="entry name" value="PyrdxlP-dep_Trfase_major"/>
</dbReference>
<sequence length="409" mass="44832">MDIESIKQDFPILKQRVNDEPLTYLDSAATAQMPTPVLKAIEHYYQHDHANVHRGTHTLAQRATAAYETARQKTAAFINAKQAEEIVFTRSTTESINWIAQGLSELIKPNDAIVVTIMEHHSNLVPWQQLAKRTGAELRLIDLNDRQELDLNDAARKIDSRTKVVAIAHVSNVLGVVNPILKIGAMAHQVGACLVVDGAQAAPHLPVDVQALDADFYAFSGHKMMAPTGIGVLYGKMAWLNRLCPSQFGGEMIDQVTQQTATFKPIPWRFEAGTPNISGAIALGAAIDYLSQFGMQAIAEHEQELAAYAIPKLLAIDGLTLYGPQDRHTGVLAFNLAGIHPHDAATALDLEGVAIRAGHHCAQPLMDYLGVNATLRASFYLYNDQKDVDRLIDAIKATKEFFENGFEQA</sequence>
<dbReference type="PANTHER" id="PTHR43586">
    <property type="entry name" value="CYSTEINE DESULFURASE"/>
    <property type="match status" value="1"/>
</dbReference>
<dbReference type="InterPro" id="IPR010970">
    <property type="entry name" value="Cys_dSase_SufS"/>
</dbReference>
<dbReference type="GO" id="GO:0006534">
    <property type="term" value="P:cysteine metabolic process"/>
    <property type="evidence" value="ECO:0007669"/>
    <property type="project" value="InterPro"/>
</dbReference>
<evidence type="ECO:0000256" key="1">
    <source>
        <dbReference type="ARBA" id="ARBA00001933"/>
    </source>
</evidence>
<name>A0A0D4CIP2_LIMMU</name>
<dbReference type="GO" id="GO:0030170">
    <property type="term" value="F:pyridoxal phosphate binding"/>
    <property type="evidence" value="ECO:0007669"/>
    <property type="project" value="InterPro"/>
</dbReference>
<comment type="similarity">
    <text evidence="2">Belongs to the class-V pyridoxal-phosphate-dependent aminotransferase family. Csd subfamily.</text>
</comment>
<dbReference type="Gene3D" id="3.90.1150.10">
    <property type="entry name" value="Aspartate Aminotransferase, domain 1"/>
    <property type="match status" value="1"/>
</dbReference>
<dbReference type="EC" id="2.8.1.7" evidence="3"/>
<evidence type="ECO:0000256" key="2">
    <source>
        <dbReference type="ARBA" id="ARBA00010447"/>
    </source>
</evidence>
<dbReference type="InterPro" id="IPR015424">
    <property type="entry name" value="PyrdxlP-dep_Trfase"/>
</dbReference>
<comment type="catalytic activity">
    <reaction evidence="6">
        <text>(sulfur carrier)-H + L-cysteine = (sulfur carrier)-SH + L-alanine</text>
        <dbReference type="Rhea" id="RHEA:43892"/>
        <dbReference type="Rhea" id="RHEA-COMP:14737"/>
        <dbReference type="Rhea" id="RHEA-COMP:14739"/>
        <dbReference type="ChEBI" id="CHEBI:29917"/>
        <dbReference type="ChEBI" id="CHEBI:35235"/>
        <dbReference type="ChEBI" id="CHEBI:57972"/>
        <dbReference type="ChEBI" id="CHEBI:64428"/>
        <dbReference type="EC" id="2.8.1.7"/>
    </reaction>
</comment>
<dbReference type="InterPro" id="IPR016454">
    <property type="entry name" value="Cysteine_dSase"/>
</dbReference>
<keyword evidence="4" id="KW-0808">Transferase</keyword>
<dbReference type="PANTHER" id="PTHR43586:SF8">
    <property type="entry name" value="CYSTEINE DESULFURASE 1, CHLOROPLASTIC"/>
    <property type="match status" value="1"/>
</dbReference>
<keyword evidence="5" id="KW-0663">Pyridoxal phosphate</keyword>
<organism evidence="8 9">
    <name type="scientific">Limosilactobacillus mucosae LM1</name>
    <dbReference type="NCBI Taxonomy" id="1130798"/>
    <lineage>
        <taxon>Bacteria</taxon>
        <taxon>Bacillati</taxon>
        <taxon>Bacillota</taxon>
        <taxon>Bacilli</taxon>
        <taxon>Lactobacillales</taxon>
        <taxon>Lactobacillaceae</taxon>
        <taxon>Limosilactobacillus</taxon>
    </lineage>
</organism>
<evidence type="ECO:0000256" key="5">
    <source>
        <dbReference type="ARBA" id="ARBA00022898"/>
    </source>
</evidence>